<keyword evidence="2" id="KW-1003">Cell membrane</keyword>
<keyword evidence="3 8" id="KW-0812">Transmembrane</keyword>
<dbReference type="InterPro" id="IPR049453">
    <property type="entry name" value="Memb_transporter_dom"/>
</dbReference>
<accession>D9X489</accession>
<evidence type="ECO:0000256" key="1">
    <source>
        <dbReference type="ARBA" id="ARBA00004651"/>
    </source>
</evidence>
<feature type="transmembrane region" description="Helical" evidence="8">
    <location>
        <begin position="58"/>
        <end position="88"/>
    </location>
</feature>
<evidence type="ECO:0000256" key="4">
    <source>
        <dbReference type="ARBA" id="ARBA00022989"/>
    </source>
</evidence>
<dbReference type="HOGENOM" id="CLU_033242_0_0_11"/>
<gene>
    <name evidence="10" type="ORF">SSQG_06435</name>
</gene>
<comment type="subcellular location">
    <subcellularLocation>
        <location evidence="1">Cell membrane</location>
        <topology evidence="1">Multi-pass membrane protein</topology>
    </subcellularLocation>
</comment>
<feature type="transmembrane region" description="Helical" evidence="8">
    <location>
        <begin position="127"/>
        <end position="145"/>
    </location>
</feature>
<dbReference type="AlphaFoldDB" id="D9X489"/>
<proteinExistence type="inferred from homology"/>
<reference evidence="11" key="1">
    <citation type="submission" date="2009-02" db="EMBL/GenBank/DDBJ databases">
        <title>Annotation of Streptomyces viridochromogenes strain DSM 40736.</title>
        <authorList>
            <consortium name="The Broad Institute Genome Sequencing Platform"/>
            <consortium name="Broad Institute Microbial Sequencing Center"/>
            <person name="Fischbach M."/>
            <person name="Godfrey P."/>
            <person name="Ward D."/>
            <person name="Young S."/>
            <person name="Zeng Q."/>
            <person name="Koehrsen M."/>
            <person name="Alvarado L."/>
            <person name="Berlin A.M."/>
            <person name="Bochicchio J."/>
            <person name="Borenstein D."/>
            <person name="Chapman S.B."/>
            <person name="Chen Z."/>
            <person name="Engels R."/>
            <person name="Freedman E."/>
            <person name="Gellesch M."/>
            <person name="Goldberg J."/>
            <person name="Griggs A."/>
            <person name="Gujja S."/>
            <person name="Heilman E.R."/>
            <person name="Heiman D.I."/>
            <person name="Hepburn T.A."/>
            <person name="Howarth C."/>
            <person name="Jen D."/>
            <person name="Larson L."/>
            <person name="Lewis B."/>
            <person name="Mehta T."/>
            <person name="Park D."/>
            <person name="Pearson M."/>
            <person name="Richards J."/>
            <person name="Roberts A."/>
            <person name="Saif S."/>
            <person name="Shea T.D."/>
            <person name="Shenoy N."/>
            <person name="Sisk P."/>
            <person name="Stolte C."/>
            <person name="Sykes S.N."/>
            <person name="Thomson T."/>
            <person name="Walk T."/>
            <person name="White J."/>
            <person name="Yandava C."/>
            <person name="Straight P."/>
            <person name="Clardy J."/>
            <person name="Hung D."/>
            <person name="Kolter R."/>
            <person name="Mekalanos J."/>
            <person name="Walker S."/>
            <person name="Walsh C.T."/>
            <person name="Wieland-Brown L.C."/>
            <person name="Haas B."/>
            <person name="Nusbaum C."/>
            <person name="Birren B."/>
        </authorList>
    </citation>
    <scope>NUCLEOTIDE SEQUENCE [LARGE SCALE GENOMIC DNA]</scope>
    <source>
        <strain evidence="11">DSM 40736 / JCM 4977 / BCRC 1201 / Tue 494</strain>
    </source>
</reference>
<keyword evidence="11" id="KW-1185">Reference proteome</keyword>
<protein>
    <submittedName>
        <fullName evidence="10">Integral membrane protein</fullName>
    </submittedName>
</protein>
<feature type="region of interest" description="Disordered" evidence="7">
    <location>
        <begin position="1"/>
        <end position="35"/>
    </location>
</feature>
<dbReference type="eggNOG" id="COG1289">
    <property type="taxonomic scope" value="Bacteria"/>
</dbReference>
<keyword evidence="4 8" id="KW-1133">Transmembrane helix</keyword>
<evidence type="ECO:0000256" key="8">
    <source>
        <dbReference type="SAM" id="Phobius"/>
    </source>
</evidence>
<dbReference type="Pfam" id="PF13515">
    <property type="entry name" value="FUSC_2"/>
    <property type="match status" value="1"/>
</dbReference>
<comment type="similarity">
    <text evidence="6">Belongs to the YccS/YhfK family.</text>
</comment>
<evidence type="ECO:0000259" key="9">
    <source>
        <dbReference type="Pfam" id="PF13515"/>
    </source>
</evidence>
<sequence length="596" mass="62729">MAPAPAFRPTTPKGHGLMTPAADTRPDRPRRLSCPRWPRSVLGRVPGSLPLAAAARGAVALALPLLVGLVTGWVVPSVIAAIGALWGVSQDGADPYRVRVRRLGWTGVSSALGLLAGELALRSGHPTAVAVTMVAAALVAGGVSLRERIASVSGMQLLLGVTIGSGIPVPGPWWQAPLALLAGVALVLVLSAAPWLWRRHHVERAAVLAVYRSAGEALAVAGTDAAEQARLRMTLALNHAHEVMAPHLAPRGRRRQDGAGELVRAFHYAVRLGEAVTAVVWEGRALPPALTGVPRHLAGRLLPDRLTAPEDRVAEPAPQTDSPGTRALADLARVVDGEPDGADLQLRLPARERPGRAARVRYALLLAGCVLASHLLAEVLHRPRGYWLPMTVAFVYKPDFGPLLPRALHRCVGTIVGVAAIGAVSAAATGTYAVVGVVAVFGALMAVGVRHHYALATLGLTAVVFVLLDLLGDHRALYGTRVVDTALASALVLVAHFVVWPDSSEHRAEAQTEAAVAAARRYRDAAPEAGPVQRQSLRRAAYHQLAEARRTVAHARREPARRGRPLPDWESAITAAERLCDQVTGQAVAGAASPAR</sequence>
<name>D9X489_STRVT</name>
<dbReference type="GO" id="GO:0005886">
    <property type="term" value="C:plasma membrane"/>
    <property type="evidence" value="ECO:0007669"/>
    <property type="project" value="UniProtKB-SubCell"/>
</dbReference>
<feature type="transmembrane region" description="Helical" evidence="8">
    <location>
        <begin position="180"/>
        <end position="197"/>
    </location>
</feature>
<dbReference type="PANTHER" id="PTHR30509">
    <property type="entry name" value="P-HYDROXYBENZOIC ACID EFFLUX PUMP SUBUNIT-RELATED"/>
    <property type="match status" value="1"/>
</dbReference>
<keyword evidence="5 8" id="KW-0472">Membrane</keyword>
<feature type="transmembrane region" description="Helical" evidence="8">
    <location>
        <begin position="453"/>
        <end position="470"/>
    </location>
</feature>
<evidence type="ECO:0000256" key="2">
    <source>
        <dbReference type="ARBA" id="ARBA00022475"/>
    </source>
</evidence>
<organism evidence="10 11">
    <name type="scientific">Streptomyces viridochromogenes (strain DSM 40736 / JCM 4977 / BCRC 1201 / Tue 494)</name>
    <dbReference type="NCBI Taxonomy" id="591159"/>
    <lineage>
        <taxon>Bacteria</taxon>
        <taxon>Bacillati</taxon>
        <taxon>Actinomycetota</taxon>
        <taxon>Actinomycetes</taxon>
        <taxon>Kitasatosporales</taxon>
        <taxon>Streptomycetaceae</taxon>
        <taxon>Streptomyces</taxon>
    </lineage>
</organism>
<evidence type="ECO:0000256" key="3">
    <source>
        <dbReference type="ARBA" id="ARBA00022692"/>
    </source>
</evidence>
<evidence type="ECO:0000256" key="7">
    <source>
        <dbReference type="SAM" id="MobiDB-lite"/>
    </source>
</evidence>
<evidence type="ECO:0000256" key="5">
    <source>
        <dbReference type="ARBA" id="ARBA00023136"/>
    </source>
</evidence>
<dbReference type="PANTHER" id="PTHR30509:SF9">
    <property type="entry name" value="MULTIDRUG RESISTANCE PROTEIN MDTO"/>
    <property type="match status" value="1"/>
</dbReference>
<dbReference type="Proteomes" id="UP000004184">
    <property type="component" value="Unassembled WGS sequence"/>
</dbReference>
<evidence type="ECO:0000313" key="10">
    <source>
        <dbReference type="EMBL" id="EFL35917.1"/>
    </source>
</evidence>
<evidence type="ECO:0000256" key="6">
    <source>
        <dbReference type="ARBA" id="ARBA00043993"/>
    </source>
</evidence>
<feature type="transmembrane region" description="Helical" evidence="8">
    <location>
        <begin position="416"/>
        <end position="447"/>
    </location>
</feature>
<dbReference type="EMBL" id="GG657757">
    <property type="protein sequence ID" value="EFL35917.1"/>
    <property type="molecule type" value="Genomic_DNA"/>
</dbReference>
<feature type="domain" description="Integral membrane bound transporter" evidence="9">
    <location>
        <begin position="373"/>
        <end position="494"/>
    </location>
</feature>
<dbReference type="STRING" id="591159.SSQG_06435"/>
<feature type="transmembrane region" description="Helical" evidence="8">
    <location>
        <begin position="157"/>
        <end position="174"/>
    </location>
</feature>
<evidence type="ECO:0000313" key="11">
    <source>
        <dbReference type="Proteomes" id="UP000004184"/>
    </source>
</evidence>